<reference evidence="2" key="2">
    <citation type="journal article" date="2008" name="Genome Biol.">
        <title>Improved genome assembly and evidence-based global gene model set for the chordate Ciona intestinalis: new insight into intron and operon populations.</title>
        <authorList>
            <person name="Satou Y."/>
            <person name="Mineta K."/>
            <person name="Ogasawara M."/>
            <person name="Sasakura Y."/>
            <person name="Shoguchi E."/>
            <person name="Ueno K."/>
            <person name="Yamada L."/>
            <person name="Matsumoto J."/>
            <person name="Wasserscheid J."/>
            <person name="Dewar K."/>
            <person name="Wiley G.B."/>
            <person name="Macmil S.L."/>
            <person name="Roe B.A."/>
            <person name="Zeller R.W."/>
            <person name="Hastings K.E."/>
            <person name="Lemaire P."/>
            <person name="Lindquist E."/>
            <person name="Endo T."/>
            <person name="Hotta K."/>
            <person name="Inaba K."/>
        </authorList>
    </citation>
    <scope>NUCLEOTIDE SEQUENCE [LARGE SCALE GENOMIC DNA]</scope>
    <source>
        <strain evidence="2">wild type</strain>
    </source>
</reference>
<name>F6ZD80_CIOIN</name>
<evidence type="ECO:0000313" key="3">
    <source>
        <dbReference type="Proteomes" id="UP000008144"/>
    </source>
</evidence>
<protein>
    <submittedName>
        <fullName evidence="2">Uncharacterized protein</fullName>
    </submittedName>
</protein>
<dbReference type="HOGENOM" id="CLU_1137680_0_0_1"/>
<dbReference type="Proteomes" id="UP000008144">
    <property type="component" value="Chromosome 12"/>
</dbReference>
<dbReference type="AlphaFoldDB" id="F6ZD80"/>
<feature type="region of interest" description="Disordered" evidence="1">
    <location>
        <begin position="74"/>
        <end position="100"/>
    </location>
</feature>
<feature type="region of interest" description="Disordered" evidence="1">
    <location>
        <begin position="1"/>
        <end position="62"/>
    </location>
</feature>
<dbReference type="OMA" id="WAQERCI"/>
<feature type="compositionally biased region" description="Polar residues" evidence="1">
    <location>
        <begin position="74"/>
        <end position="83"/>
    </location>
</feature>
<feature type="compositionally biased region" description="Polar residues" evidence="1">
    <location>
        <begin position="1"/>
        <end position="39"/>
    </location>
</feature>
<reference evidence="3" key="1">
    <citation type="journal article" date="2002" name="Science">
        <title>The draft genome of Ciona intestinalis: insights into chordate and vertebrate origins.</title>
        <authorList>
            <person name="Dehal P."/>
            <person name="Satou Y."/>
            <person name="Campbell R.K."/>
            <person name="Chapman J."/>
            <person name="Degnan B."/>
            <person name="De Tomaso A."/>
            <person name="Davidson B."/>
            <person name="Di Gregorio A."/>
            <person name="Gelpke M."/>
            <person name="Goodstein D.M."/>
            <person name="Harafuji N."/>
            <person name="Hastings K.E."/>
            <person name="Ho I."/>
            <person name="Hotta K."/>
            <person name="Huang W."/>
            <person name="Kawashima T."/>
            <person name="Lemaire P."/>
            <person name="Martinez D."/>
            <person name="Meinertzhagen I.A."/>
            <person name="Necula S."/>
            <person name="Nonaka M."/>
            <person name="Putnam N."/>
            <person name="Rash S."/>
            <person name="Saiga H."/>
            <person name="Satake M."/>
            <person name="Terry A."/>
            <person name="Yamada L."/>
            <person name="Wang H.G."/>
            <person name="Awazu S."/>
            <person name="Azumi K."/>
            <person name="Boore J."/>
            <person name="Branno M."/>
            <person name="Chin-Bow S."/>
            <person name="DeSantis R."/>
            <person name="Doyle S."/>
            <person name="Francino P."/>
            <person name="Keys D.N."/>
            <person name="Haga S."/>
            <person name="Hayashi H."/>
            <person name="Hino K."/>
            <person name="Imai K.S."/>
            <person name="Inaba K."/>
            <person name="Kano S."/>
            <person name="Kobayashi K."/>
            <person name="Kobayashi M."/>
            <person name="Lee B.I."/>
            <person name="Makabe K.W."/>
            <person name="Manohar C."/>
            <person name="Matassi G."/>
            <person name="Medina M."/>
            <person name="Mochizuki Y."/>
            <person name="Mount S."/>
            <person name="Morishita T."/>
            <person name="Miura S."/>
            <person name="Nakayama A."/>
            <person name="Nishizaka S."/>
            <person name="Nomoto H."/>
            <person name="Ohta F."/>
            <person name="Oishi K."/>
            <person name="Rigoutsos I."/>
            <person name="Sano M."/>
            <person name="Sasaki A."/>
            <person name="Sasakura Y."/>
            <person name="Shoguchi E."/>
            <person name="Shin-i T."/>
            <person name="Spagnuolo A."/>
            <person name="Stainier D."/>
            <person name="Suzuki M.M."/>
            <person name="Tassy O."/>
            <person name="Takatori N."/>
            <person name="Tokuoka M."/>
            <person name="Yagi K."/>
            <person name="Yoshizaki F."/>
            <person name="Wada S."/>
            <person name="Zhang C."/>
            <person name="Hyatt P.D."/>
            <person name="Larimer F."/>
            <person name="Detter C."/>
            <person name="Doggett N."/>
            <person name="Glavina T."/>
            <person name="Hawkins T."/>
            <person name="Richardson P."/>
            <person name="Lucas S."/>
            <person name="Kohara Y."/>
            <person name="Levine M."/>
            <person name="Satoh N."/>
            <person name="Rokhsar D.S."/>
        </authorList>
    </citation>
    <scope>NUCLEOTIDE SEQUENCE [LARGE SCALE GENOMIC DNA]</scope>
</reference>
<dbReference type="GeneTree" id="ENSGT00650000094883"/>
<accession>F6ZD80</accession>
<dbReference type="EMBL" id="EAAA01000897">
    <property type="status" value="NOT_ANNOTATED_CDS"/>
    <property type="molecule type" value="Genomic_DNA"/>
</dbReference>
<proteinExistence type="predicted"/>
<dbReference type="Ensembl" id="ENSCINT00000002128.3">
    <property type="protein sequence ID" value="ENSCINP00000002128.3"/>
    <property type="gene ID" value="ENSCING00000001133.3"/>
</dbReference>
<organism evidence="2 3">
    <name type="scientific">Ciona intestinalis</name>
    <name type="common">Transparent sea squirt</name>
    <name type="synonym">Ascidia intestinalis</name>
    <dbReference type="NCBI Taxonomy" id="7719"/>
    <lineage>
        <taxon>Eukaryota</taxon>
        <taxon>Metazoa</taxon>
        <taxon>Chordata</taxon>
        <taxon>Tunicata</taxon>
        <taxon>Ascidiacea</taxon>
        <taxon>Phlebobranchia</taxon>
        <taxon>Cionidae</taxon>
        <taxon>Ciona</taxon>
    </lineage>
</organism>
<keyword evidence="3" id="KW-1185">Reference proteome</keyword>
<evidence type="ECO:0000256" key="1">
    <source>
        <dbReference type="SAM" id="MobiDB-lite"/>
    </source>
</evidence>
<feature type="compositionally biased region" description="Low complexity" evidence="1">
    <location>
        <begin position="45"/>
        <end position="60"/>
    </location>
</feature>
<sequence>MREIPTDTSPSNMQRHSRNGNNDLAYQNMDTKFKLSQNESKAEVSGTPAATNGAAGSSSSEDSVTRLMNFMNSNEKSSNVTSQPRHHRRKKGALTPSGNCLRDITPRVIFPPSATASPSGSISKRVSISEPSLINENKILFPTPTNIHSDTTAAIPGGDLIKRTPIIPPIARSSSAAKLWRQSSTPNDHDAWWMPREWAQERCIGAFGRGFVFEAEKVKEREKEAEILKEANIEKIRTCNFIRF</sequence>
<evidence type="ECO:0000313" key="2">
    <source>
        <dbReference type="Ensembl" id="ENSCINP00000002128.3"/>
    </source>
</evidence>
<reference evidence="2" key="4">
    <citation type="submission" date="2025-09" db="UniProtKB">
        <authorList>
            <consortium name="Ensembl"/>
        </authorList>
    </citation>
    <scope>IDENTIFICATION</scope>
</reference>
<reference evidence="2" key="3">
    <citation type="submission" date="2025-08" db="UniProtKB">
        <authorList>
            <consortium name="Ensembl"/>
        </authorList>
    </citation>
    <scope>IDENTIFICATION</scope>
</reference>
<dbReference type="InParanoid" id="F6ZD80"/>